<dbReference type="SUPFAM" id="SSF53850">
    <property type="entry name" value="Periplasmic binding protein-like II"/>
    <property type="match status" value="1"/>
</dbReference>
<evidence type="ECO:0000256" key="3">
    <source>
        <dbReference type="ARBA" id="ARBA00022729"/>
    </source>
</evidence>
<dbReference type="GO" id="GO:0043190">
    <property type="term" value="C:ATP-binding cassette (ABC) transporter complex"/>
    <property type="evidence" value="ECO:0007669"/>
    <property type="project" value="InterPro"/>
</dbReference>
<dbReference type="Pfam" id="PF00496">
    <property type="entry name" value="SBP_bac_5"/>
    <property type="match status" value="1"/>
</dbReference>
<protein>
    <submittedName>
        <fullName evidence="7">Glutathione ABC transporter substrate-binding protein</fullName>
    </submittedName>
</protein>
<evidence type="ECO:0000256" key="2">
    <source>
        <dbReference type="ARBA" id="ARBA00022448"/>
    </source>
</evidence>
<feature type="signal peptide" evidence="5">
    <location>
        <begin position="1"/>
        <end position="22"/>
    </location>
</feature>
<accession>A0A220MCB6</accession>
<dbReference type="InterPro" id="IPR030678">
    <property type="entry name" value="Peptide/Ni-bd"/>
</dbReference>
<dbReference type="Gene3D" id="3.40.190.10">
    <property type="entry name" value="Periplasmic binding protein-like II"/>
    <property type="match status" value="1"/>
</dbReference>
<evidence type="ECO:0000256" key="1">
    <source>
        <dbReference type="ARBA" id="ARBA00005695"/>
    </source>
</evidence>
<keyword evidence="3 5" id="KW-0732">Signal</keyword>
<dbReference type="AlphaFoldDB" id="A0A220MCB6"/>
<dbReference type="GO" id="GO:0042597">
    <property type="term" value="C:periplasmic space"/>
    <property type="evidence" value="ECO:0007669"/>
    <property type="project" value="UniProtKB-ARBA"/>
</dbReference>
<feature type="region of interest" description="Disordered" evidence="4">
    <location>
        <begin position="27"/>
        <end position="52"/>
    </location>
</feature>
<dbReference type="KEGG" id="bfm:BP422_03120"/>
<reference evidence="7 8" key="1">
    <citation type="submission" date="2016-11" db="EMBL/GenBank/DDBJ databases">
        <authorList>
            <person name="Jaros S."/>
            <person name="Januszkiewicz K."/>
            <person name="Wedrychowicz H."/>
        </authorList>
    </citation>
    <scope>NUCLEOTIDE SEQUENCE [LARGE SCALE GENOMIC DNA]</scope>
    <source>
        <strain evidence="7 8">NF2</strain>
    </source>
</reference>
<dbReference type="CDD" id="cd08499">
    <property type="entry name" value="PBP2_Ylib_like"/>
    <property type="match status" value="1"/>
</dbReference>
<dbReference type="GO" id="GO:0015833">
    <property type="term" value="P:peptide transport"/>
    <property type="evidence" value="ECO:0007669"/>
    <property type="project" value="TreeGrafter"/>
</dbReference>
<dbReference type="PIRSF" id="PIRSF002741">
    <property type="entry name" value="MppA"/>
    <property type="match status" value="1"/>
</dbReference>
<dbReference type="InterPro" id="IPR039424">
    <property type="entry name" value="SBP_5"/>
</dbReference>
<feature type="chain" id="PRO_5013030381" evidence="5">
    <location>
        <begin position="23"/>
        <end position="534"/>
    </location>
</feature>
<dbReference type="Gene3D" id="3.90.76.10">
    <property type="entry name" value="Dipeptide-binding Protein, Domain 1"/>
    <property type="match status" value="1"/>
</dbReference>
<name>A0A220MCB6_9BACL</name>
<evidence type="ECO:0000256" key="5">
    <source>
        <dbReference type="SAM" id="SignalP"/>
    </source>
</evidence>
<dbReference type="Proteomes" id="UP000197781">
    <property type="component" value="Chromosome"/>
</dbReference>
<dbReference type="RefSeq" id="WP_088906521.1">
    <property type="nucleotide sequence ID" value="NZ_CP018145.1"/>
</dbReference>
<proteinExistence type="inferred from homology"/>
<keyword evidence="2" id="KW-0813">Transport</keyword>
<gene>
    <name evidence="7" type="ORF">BP422_03120</name>
</gene>
<dbReference type="EMBL" id="CP018145">
    <property type="protein sequence ID" value="ASJ52628.1"/>
    <property type="molecule type" value="Genomic_DNA"/>
</dbReference>
<dbReference type="PANTHER" id="PTHR30290">
    <property type="entry name" value="PERIPLASMIC BINDING COMPONENT OF ABC TRANSPORTER"/>
    <property type="match status" value="1"/>
</dbReference>
<dbReference type="GO" id="GO:1904680">
    <property type="term" value="F:peptide transmembrane transporter activity"/>
    <property type="evidence" value="ECO:0007669"/>
    <property type="project" value="TreeGrafter"/>
</dbReference>
<evidence type="ECO:0000313" key="7">
    <source>
        <dbReference type="EMBL" id="ASJ52628.1"/>
    </source>
</evidence>
<evidence type="ECO:0000313" key="8">
    <source>
        <dbReference type="Proteomes" id="UP000197781"/>
    </source>
</evidence>
<comment type="similarity">
    <text evidence="1">Belongs to the bacterial solute-binding protein 5 family.</text>
</comment>
<evidence type="ECO:0000259" key="6">
    <source>
        <dbReference type="Pfam" id="PF00496"/>
    </source>
</evidence>
<organism evidence="7 8">
    <name type="scientific">Brevibacillus formosus</name>
    <dbReference type="NCBI Taxonomy" id="54913"/>
    <lineage>
        <taxon>Bacteria</taxon>
        <taxon>Bacillati</taxon>
        <taxon>Bacillota</taxon>
        <taxon>Bacilli</taxon>
        <taxon>Bacillales</taxon>
        <taxon>Paenibacillaceae</taxon>
        <taxon>Brevibacillus</taxon>
    </lineage>
</organism>
<sequence>MKKKHMLGSILALSVLVSTVLAGCGGSQTSSGTNSASNSNQASTSPASSSAAAGGGGTLIIARLSDANNLDPHFSTQINSMAVTQQKLYEGLVMMDRNSEYKPLLAKEWKQKDDVTWEFTLRDGVTFHDGEPFQAEAVKKTIDRILDKDNPTPKANMFGMIKEVKVIDPLKVEIVLHYPFAGLLSVLASAEGGIISPKAIKEFGKELSKKPVGTGPFIFESWTPGQEIVLVKNEKYWGNQPKLDKVVFKTIPEDATRVAMVETGEAHVAEQLPVTELERVQNSQSMSLGRFESFAVDHIGMNVKQKPFDDVRVRQAIAHAIDKEAIIKGVYNNVGKVAISSLGPKVIGYSPNIKTPEYDLNKAKQLLTEAGYANGFKATIYLNDNKARINVAEVLQSQLKGIGIDLQIQVMEFGAYLELAAKGEAQMFISGWGNATGDADYNQYNLFHSTSAGVPGNHSFYNNPKVDALIEAGRKEKDPEKRKEIYAEAQQIEMEEVPLLPFRSSENLAAIAKNVQGVYISPSGYIDVSQVTIQ</sequence>
<evidence type="ECO:0000256" key="4">
    <source>
        <dbReference type="SAM" id="MobiDB-lite"/>
    </source>
</evidence>
<dbReference type="PROSITE" id="PS51257">
    <property type="entry name" value="PROKAR_LIPOPROTEIN"/>
    <property type="match status" value="1"/>
</dbReference>
<dbReference type="Gene3D" id="3.10.105.10">
    <property type="entry name" value="Dipeptide-binding Protein, Domain 3"/>
    <property type="match status" value="1"/>
</dbReference>
<feature type="domain" description="Solute-binding protein family 5" evidence="6">
    <location>
        <begin position="100"/>
        <end position="452"/>
    </location>
</feature>
<dbReference type="InterPro" id="IPR000914">
    <property type="entry name" value="SBP_5_dom"/>
</dbReference>
<dbReference type="PANTHER" id="PTHR30290:SF9">
    <property type="entry name" value="OLIGOPEPTIDE-BINDING PROTEIN APPA"/>
    <property type="match status" value="1"/>
</dbReference>